<dbReference type="GO" id="GO:0005829">
    <property type="term" value="C:cytosol"/>
    <property type="evidence" value="ECO:0007669"/>
    <property type="project" value="TreeGrafter"/>
</dbReference>
<organism evidence="3 4">
    <name type="scientific">Clostridium paridis</name>
    <dbReference type="NCBI Taxonomy" id="2803863"/>
    <lineage>
        <taxon>Bacteria</taxon>
        <taxon>Bacillati</taxon>
        <taxon>Bacillota</taxon>
        <taxon>Clostridia</taxon>
        <taxon>Eubacteriales</taxon>
        <taxon>Clostridiaceae</taxon>
        <taxon>Clostridium</taxon>
    </lineage>
</organism>
<proteinExistence type="predicted"/>
<dbReference type="InterPro" id="IPR004788">
    <property type="entry name" value="Ribose5P_isomerase_type_A"/>
</dbReference>
<dbReference type="SMART" id="SM01134">
    <property type="entry name" value="DeoRC"/>
    <property type="match status" value="1"/>
</dbReference>
<dbReference type="SUPFAM" id="SSF75445">
    <property type="entry name" value="D-ribose-5-phosphate isomerase (RpiA), lid domain"/>
    <property type="match status" value="1"/>
</dbReference>
<dbReference type="EMBL" id="JAESWA010000020">
    <property type="protein sequence ID" value="MBL4931473.1"/>
    <property type="molecule type" value="Genomic_DNA"/>
</dbReference>
<keyword evidence="4" id="KW-1185">Reference proteome</keyword>
<dbReference type="RefSeq" id="WP_202766858.1">
    <property type="nucleotide sequence ID" value="NZ_JAESWA010000020.1"/>
</dbReference>
<dbReference type="EC" id="5.3.1.6" evidence="2"/>
<comment type="caution">
    <text evidence="3">The sequence shown here is derived from an EMBL/GenBank/DDBJ whole genome shotgun (WGS) entry which is preliminary data.</text>
</comment>
<evidence type="ECO:0000313" key="3">
    <source>
        <dbReference type="EMBL" id="MBL4931473.1"/>
    </source>
</evidence>
<reference evidence="3" key="1">
    <citation type="submission" date="2021-01" db="EMBL/GenBank/DDBJ databases">
        <title>Genome public.</title>
        <authorList>
            <person name="Liu C."/>
            <person name="Sun Q."/>
        </authorList>
    </citation>
    <scope>NUCLEOTIDE SEQUENCE</scope>
    <source>
        <strain evidence="3">YIM B02565</strain>
    </source>
</reference>
<dbReference type="Proteomes" id="UP000623681">
    <property type="component" value="Unassembled WGS sequence"/>
</dbReference>
<accession>A0A937FGA1</accession>
<keyword evidence="1 3" id="KW-0413">Isomerase</keyword>
<name>A0A937FGA1_9CLOT</name>
<dbReference type="GO" id="GO:0009052">
    <property type="term" value="P:pentose-phosphate shunt, non-oxidative branch"/>
    <property type="evidence" value="ECO:0007669"/>
    <property type="project" value="InterPro"/>
</dbReference>
<protein>
    <recommendedName>
        <fullName evidence="2">Ribose 5-phosphate isomerase A</fullName>
        <ecNumber evidence="2">5.3.1.6</ecNumber>
    </recommendedName>
</protein>
<dbReference type="CDD" id="cd01398">
    <property type="entry name" value="RPI_A"/>
    <property type="match status" value="1"/>
</dbReference>
<sequence length="226" mass="24540">MDANELKKESAKKALDYINDGMIVGLGAGGSVAYLADYLSEKSKSGFNVKIVTPSRSTKLLCYEKGLNVLDTSLVSSIDVAFDGCDEVDTKLNALKSGGGVHTKEKLIGTMAKNYILLVDESKFSNTLTFKVPVVLEIIEEALSYIIEEVKKIGGEPKLRSSKEKDGFVITDNGNLLLDVNFKNVNNIESLDKALKDIRGVVETSLFVNVVTKAIVASENEIKVIE</sequence>
<dbReference type="InterPro" id="IPR037171">
    <property type="entry name" value="NagB/RpiA_transferase-like"/>
</dbReference>
<dbReference type="Gene3D" id="3.40.50.1360">
    <property type="match status" value="1"/>
</dbReference>
<dbReference type="GO" id="GO:0004751">
    <property type="term" value="F:ribose-5-phosphate isomerase activity"/>
    <property type="evidence" value="ECO:0007669"/>
    <property type="project" value="UniProtKB-UniRule"/>
</dbReference>
<dbReference type="AlphaFoldDB" id="A0A937FGA1"/>
<gene>
    <name evidence="3" type="primary">rpiA</name>
    <name evidence="3" type="ORF">JK634_06630</name>
</gene>
<evidence type="ECO:0000256" key="1">
    <source>
        <dbReference type="ARBA" id="ARBA00023235"/>
    </source>
</evidence>
<dbReference type="PANTHER" id="PTHR11934:SF0">
    <property type="entry name" value="RIBOSE-5-PHOSPHATE ISOMERASE"/>
    <property type="match status" value="1"/>
</dbReference>
<dbReference type="Pfam" id="PF06026">
    <property type="entry name" value="Rib_5-P_isom_A"/>
    <property type="match status" value="1"/>
</dbReference>
<dbReference type="PANTHER" id="PTHR11934">
    <property type="entry name" value="RIBOSE-5-PHOSPHATE ISOMERASE"/>
    <property type="match status" value="1"/>
</dbReference>
<dbReference type="NCBIfam" id="NF001924">
    <property type="entry name" value="PRK00702.1"/>
    <property type="match status" value="1"/>
</dbReference>
<evidence type="ECO:0000256" key="2">
    <source>
        <dbReference type="NCBIfam" id="TIGR00021"/>
    </source>
</evidence>
<evidence type="ECO:0000313" key="4">
    <source>
        <dbReference type="Proteomes" id="UP000623681"/>
    </source>
</evidence>
<dbReference type="Gene3D" id="3.30.70.260">
    <property type="match status" value="1"/>
</dbReference>
<dbReference type="SUPFAM" id="SSF100950">
    <property type="entry name" value="NagB/RpiA/CoA transferase-like"/>
    <property type="match status" value="1"/>
</dbReference>
<dbReference type="NCBIfam" id="TIGR00021">
    <property type="entry name" value="rpiA"/>
    <property type="match status" value="1"/>
</dbReference>
<dbReference type="GO" id="GO:0006014">
    <property type="term" value="P:D-ribose metabolic process"/>
    <property type="evidence" value="ECO:0007669"/>
    <property type="project" value="TreeGrafter"/>
</dbReference>